<feature type="region of interest" description="Disordered" evidence="2">
    <location>
        <begin position="337"/>
        <end position="371"/>
    </location>
</feature>
<feature type="compositionally biased region" description="Polar residues" evidence="2">
    <location>
        <begin position="694"/>
        <end position="703"/>
    </location>
</feature>
<name>A0A5B0PV68_PUCGR</name>
<feature type="region of interest" description="Disordered" evidence="2">
    <location>
        <begin position="731"/>
        <end position="751"/>
    </location>
</feature>
<feature type="compositionally biased region" description="Polar residues" evidence="2">
    <location>
        <begin position="731"/>
        <end position="750"/>
    </location>
</feature>
<evidence type="ECO:0000256" key="2">
    <source>
        <dbReference type="SAM" id="MobiDB-lite"/>
    </source>
</evidence>
<comment type="caution">
    <text evidence="3">The sequence shown here is derived from an EMBL/GenBank/DDBJ whole genome shotgun (WGS) entry which is preliminary data.</text>
</comment>
<evidence type="ECO:0000256" key="1">
    <source>
        <dbReference type="SAM" id="Coils"/>
    </source>
</evidence>
<feature type="region of interest" description="Disordered" evidence="2">
    <location>
        <begin position="518"/>
        <end position="542"/>
    </location>
</feature>
<reference evidence="3 4" key="1">
    <citation type="submission" date="2019-05" db="EMBL/GenBank/DDBJ databases">
        <title>Emergence of the Ug99 lineage of the wheat stem rust pathogen through somatic hybridization.</title>
        <authorList>
            <person name="Li F."/>
            <person name="Upadhyaya N.M."/>
            <person name="Sperschneider J."/>
            <person name="Matny O."/>
            <person name="Nguyen-Phuc H."/>
            <person name="Mago R."/>
            <person name="Raley C."/>
            <person name="Miller M.E."/>
            <person name="Silverstein K.A.T."/>
            <person name="Henningsen E."/>
            <person name="Hirsch C.D."/>
            <person name="Visser B."/>
            <person name="Pretorius Z.A."/>
            <person name="Steffenson B.J."/>
            <person name="Schwessinger B."/>
            <person name="Dodds P.N."/>
            <person name="Figueroa M."/>
        </authorList>
    </citation>
    <scope>NUCLEOTIDE SEQUENCE [LARGE SCALE GENOMIC DNA]</scope>
    <source>
        <strain evidence="3 4">Ug99</strain>
    </source>
</reference>
<feature type="compositionally biased region" description="Polar residues" evidence="2">
    <location>
        <begin position="346"/>
        <end position="360"/>
    </location>
</feature>
<feature type="region of interest" description="Disordered" evidence="2">
    <location>
        <begin position="88"/>
        <end position="148"/>
    </location>
</feature>
<evidence type="ECO:0000313" key="4">
    <source>
        <dbReference type="Proteomes" id="UP000325313"/>
    </source>
</evidence>
<feature type="compositionally biased region" description="Acidic residues" evidence="2">
    <location>
        <begin position="202"/>
        <end position="216"/>
    </location>
</feature>
<gene>
    <name evidence="3" type="ORF">PGTUg99_011463</name>
</gene>
<feature type="region of interest" description="Disordered" evidence="2">
    <location>
        <begin position="617"/>
        <end position="656"/>
    </location>
</feature>
<dbReference type="EMBL" id="VDEP01000311">
    <property type="protein sequence ID" value="KAA1105201.1"/>
    <property type="molecule type" value="Genomic_DNA"/>
</dbReference>
<dbReference type="Proteomes" id="UP000325313">
    <property type="component" value="Unassembled WGS sequence"/>
</dbReference>
<feature type="compositionally biased region" description="Low complexity" evidence="2">
    <location>
        <begin position="119"/>
        <end position="145"/>
    </location>
</feature>
<feature type="compositionally biased region" description="Basic and acidic residues" evidence="2">
    <location>
        <begin position="518"/>
        <end position="529"/>
    </location>
</feature>
<accession>A0A5B0PV68</accession>
<proteinExistence type="predicted"/>
<feature type="region of interest" description="Disordered" evidence="2">
    <location>
        <begin position="176"/>
        <end position="296"/>
    </location>
</feature>
<feature type="compositionally biased region" description="Acidic residues" evidence="2">
    <location>
        <begin position="231"/>
        <end position="258"/>
    </location>
</feature>
<organism evidence="3 4">
    <name type="scientific">Puccinia graminis f. sp. tritici</name>
    <dbReference type="NCBI Taxonomy" id="56615"/>
    <lineage>
        <taxon>Eukaryota</taxon>
        <taxon>Fungi</taxon>
        <taxon>Dikarya</taxon>
        <taxon>Basidiomycota</taxon>
        <taxon>Pucciniomycotina</taxon>
        <taxon>Pucciniomycetes</taxon>
        <taxon>Pucciniales</taxon>
        <taxon>Pucciniaceae</taxon>
        <taxon>Puccinia</taxon>
    </lineage>
</organism>
<feature type="compositionally biased region" description="Low complexity" evidence="2">
    <location>
        <begin position="259"/>
        <end position="283"/>
    </location>
</feature>
<dbReference type="AlphaFoldDB" id="A0A5B0PV68"/>
<sequence length="849" mass="93201">MASTPRKEREWASPNHVKTFYISVCSSNGFLLKAFLFAKSVEHIILRDLSDPLSFIPQFCQILIESQNGTSSDIILYLLTTMTSNNSPALSHTFNTRPRRNPGNPKMNGGQNYPRFGISNKESTTSETKLSTPGSPSSSSGHNSSITVAERRQTQVSKYLVSEDFKSDFATKLNRLRQRERNMTSSQDMVKTAADQGKGINEEDESREAMDEEDDSREAVNEEHEHREAINEEDESRDAINEEDESRDDINAEDESQDTDNNNIITDTTSSTTDTTTATIDTTKMPQTSSPGRRRARIHEDSIQVSLKLCSVFFWLNESSLTSEILLTDEPMMSENLQEAEEEGYTSPTSNQEEQSSSRRPSCYFGDEDPEEQSARYEVISKLADQLAEQIEENDSLLYELGVVRSNNARLQAVAADKEDEVACLNQRNRQLENTVTQLNCSQPAEESAAEVLRSQLNQIRGNLCQLLAQGDAKHQSPGHHNQIESESVTKMRQMRRYSWSSAQAKCFVVQPDQRLDEPACPEANKEGPGEPSGHFPSAQAPRAQGLSAGWTGLVDLTDRESMRAHILWLQAELISSRSARMETDAALQSIIDSIAPQTQRPNAGSTDMRVQGLGLFTNSTPVRPLRSLDSNSKAAETPNRGSCPVSVSSISEEPHNRSSPLLALASFGFSSWGRKPDSGSSPKQIGDEEAGIPSSNTTSEQNPAAAEKEAAYPFKRFGLRSFFNHSTGGPLSKSDAANTPDGLSTSPSLTALDISRKSPSRSLTLAVMPSSAAIPTVQDENVKPQPIEFNSQNAPLGLDSKRSAQQLFPLTARHEASEEGPTGPSLHTDDHLLLNGGVVPDNSNAIII</sequence>
<feature type="region of interest" description="Disordered" evidence="2">
    <location>
        <begin position="674"/>
        <end position="708"/>
    </location>
</feature>
<evidence type="ECO:0000313" key="3">
    <source>
        <dbReference type="EMBL" id="KAA1105201.1"/>
    </source>
</evidence>
<feature type="coiled-coil region" evidence="1">
    <location>
        <begin position="408"/>
        <end position="442"/>
    </location>
</feature>
<keyword evidence="1" id="KW-0175">Coiled coil</keyword>
<feature type="compositionally biased region" description="Basic and acidic residues" evidence="2">
    <location>
        <begin position="217"/>
        <end position="230"/>
    </location>
</feature>
<protein>
    <submittedName>
        <fullName evidence="3">Uncharacterized protein</fullName>
    </submittedName>
</protein>